<keyword evidence="7" id="KW-0926">Vacuole</keyword>
<dbReference type="AlphaFoldDB" id="A0A078GQ60"/>
<dbReference type="InterPro" id="IPR001360">
    <property type="entry name" value="Glyco_hydro_1"/>
</dbReference>
<dbReference type="SUPFAM" id="SSF51445">
    <property type="entry name" value="(Trans)glycosidases"/>
    <property type="match status" value="1"/>
</dbReference>
<feature type="chain" id="PRO_5001736186" description="Sinigrinase" evidence="17">
    <location>
        <begin position="24"/>
        <end position="187"/>
    </location>
</feature>
<keyword evidence="11" id="KW-0325">Glycoprotein</keyword>
<sequence length="187" mass="19974">MKGVLSLISIFLVLVLSGRCSDAYSRNDFPKGFSFGSATSAYQWEGAAGEDGKKPSVWDTFLHSRNLDNGDIACDGYHKYKSSGMIVPELIVFISCKESASKQTVFRFSRTPVFTASSKANPSATSADATWVERPLNSRTADPEWTTHPNPAAGPWGFHAPSDLITIVPGVAGAEVSPDVTEGGPLS</sequence>
<dbReference type="GO" id="GO:0019137">
    <property type="term" value="F:thioglucosidase activity"/>
    <property type="evidence" value="ECO:0007669"/>
    <property type="project" value="UniProtKB-EC"/>
</dbReference>
<dbReference type="GO" id="GO:0005975">
    <property type="term" value="P:carbohydrate metabolic process"/>
    <property type="evidence" value="ECO:0007669"/>
    <property type="project" value="InterPro"/>
</dbReference>
<evidence type="ECO:0000256" key="17">
    <source>
        <dbReference type="SAM" id="SignalP"/>
    </source>
</evidence>
<dbReference type="InterPro" id="IPR017853">
    <property type="entry name" value="GH"/>
</dbReference>
<name>A0A078GQ60_BRANA</name>
<dbReference type="STRING" id="3708.A0A078GQ60"/>
<dbReference type="PaxDb" id="3708-A0A078GQ60"/>
<dbReference type="EMBL" id="LK032204">
    <property type="protein sequence ID" value="CDY27441.1"/>
    <property type="molecule type" value="Genomic_DNA"/>
</dbReference>
<keyword evidence="9" id="KW-0378">Hydrolase</keyword>
<comment type="catalytic activity">
    <reaction evidence="15">
        <text>a thioglucoside + H2O = a sugar + a thiol.</text>
        <dbReference type="EC" id="3.2.1.147"/>
    </reaction>
</comment>
<dbReference type="GO" id="GO:0008422">
    <property type="term" value="F:beta-glucosidase activity"/>
    <property type="evidence" value="ECO:0007669"/>
    <property type="project" value="UniProtKB-EC"/>
</dbReference>
<accession>A0A078GQ60</accession>
<comment type="subcellular location">
    <subcellularLocation>
        <location evidence="3">Vacuole</location>
    </subcellularLocation>
</comment>
<dbReference type="EC" id="3.2.1.147" evidence="5"/>
<feature type="signal peptide" evidence="17">
    <location>
        <begin position="1"/>
        <end position="23"/>
    </location>
</feature>
<evidence type="ECO:0000256" key="6">
    <source>
        <dbReference type="ARBA" id="ARBA00012744"/>
    </source>
</evidence>
<organism evidence="18 19">
    <name type="scientific">Brassica napus</name>
    <name type="common">Rape</name>
    <dbReference type="NCBI Taxonomy" id="3708"/>
    <lineage>
        <taxon>Eukaryota</taxon>
        <taxon>Viridiplantae</taxon>
        <taxon>Streptophyta</taxon>
        <taxon>Embryophyta</taxon>
        <taxon>Tracheophyta</taxon>
        <taxon>Spermatophyta</taxon>
        <taxon>Magnoliopsida</taxon>
        <taxon>eudicotyledons</taxon>
        <taxon>Gunneridae</taxon>
        <taxon>Pentapetalae</taxon>
        <taxon>rosids</taxon>
        <taxon>malvids</taxon>
        <taxon>Brassicales</taxon>
        <taxon>Brassicaceae</taxon>
        <taxon>Brassiceae</taxon>
        <taxon>Brassica</taxon>
    </lineage>
</organism>
<comment type="catalytic activity">
    <reaction evidence="1">
        <text>Hydrolysis of terminal, non-reducing beta-D-glucosyl residues with release of beta-D-glucose.</text>
        <dbReference type="EC" id="3.2.1.21"/>
    </reaction>
</comment>
<evidence type="ECO:0000256" key="11">
    <source>
        <dbReference type="ARBA" id="ARBA00023180"/>
    </source>
</evidence>
<comment type="function">
    <text evidence="2">Degradation of glucosinolates (glucose residue linked by a thioglucoside bound to an amino acid derivative) to glucose, sulfate and any of the products: thiocyanates, isothiocyanates, nitriles, epithionitriles or oxazolidine-2-thiones.</text>
</comment>
<dbReference type="GO" id="GO:0005773">
    <property type="term" value="C:vacuole"/>
    <property type="evidence" value="ECO:0007669"/>
    <property type="project" value="UniProtKB-SubCell"/>
</dbReference>
<dbReference type="InterPro" id="IPR033132">
    <property type="entry name" value="GH_1_N_CS"/>
</dbReference>
<evidence type="ECO:0000256" key="10">
    <source>
        <dbReference type="ARBA" id="ARBA00023157"/>
    </source>
</evidence>
<evidence type="ECO:0000256" key="13">
    <source>
        <dbReference type="ARBA" id="ARBA00032643"/>
    </source>
</evidence>
<dbReference type="Proteomes" id="UP000028999">
    <property type="component" value="Unassembled WGS sequence"/>
</dbReference>
<evidence type="ECO:0000256" key="4">
    <source>
        <dbReference type="ARBA" id="ARBA00010838"/>
    </source>
</evidence>
<evidence type="ECO:0000313" key="19">
    <source>
        <dbReference type="Proteomes" id="UP000028999"/>
    </source>
</evidence>
<keyword evidence="8 17" id="KW-0732">Signal</keyword>
<dbReference type="PROSITE" id="PS00653">
    <property type="entry name" value="GLYCOSYL_HYDROL_F1_2"/>
    <property type="match status" value="1"/>
</dbReference>
<keyword evidence="19" id="KW-1185">Reference proteome</keyword>
<keyword evidence="10" id="KW-1015">Disulfide bond</keyword>
<dbReference type="Gramene" id="CDY27441">
    <property type="protein sequence ID" value="CDY27441"/>
    <property type="gene ID" value="GSBRNA2T00037427001"/>
</dbReference>
<proteinExistence type="inferred from homology"/>
<evidence type="ECO:0000256" key="14">
    <source>
        <dbReference type="ARBA" id="ARBA00032797"/>
    </source>
</evidence>
<dbReference type="PANTHER" id="PTHR10353">
    <property type="entry name" value="GLYCOSYL HYDROLASE"/>
    <property type="match status" value="1"/>
</dbReference>
<dbReference type="EC" id="3.2.1.21" evidence="6"/>
<evidence type="ECO:0000256" key="16">
    <source>
        <dbReference type="RuleBase" id="RU003690"/>
    </source>
</evidence>
<protein>
    <recommendedName>
        <fullName evidence="13">Sinigrinase</fullName>
        <ecNumber evidence="5">3.2.1.147</ecNumber>
        <ecNumber evidence="6">3.2.1.21</ecNumber>
    </recommendedName>
    <alternativeName>
        <fullName evidence="14">Thioglucosidase</fullName>
    </alternativeName>
</protein>
<reference evidence="18 19" key="1">
    <citation type="journal article" date="2014" name="Science">
        <title>Plant genetics. Early allopolyploid evolution in the post-Neolithic Brassica napus oilseed genome.</title>
        <authorList>
            <person name="Chalhoub B."/>
            <person name="Denoeud F."/>
            <person name="Liu S."/>
            <person name="Parkin I.A."/>
            <person name="Tang H."/>
            <person name="Wang X."/>
            <person name="Chiquet J."/>
            <person name="Belcram H."/>
            <person name="Tong C."/>
            <person name="Samans B."/>
            <person name="Correa M."/>
            <person name="Da Silva C."/>
            <person name="Just J."/>
            <person name="Falentin C."/>
            <person name="Koh C.S."/>
            <person name="Le Clainche I."/>
            <person name="Bernard M."/>
            <person name="Bento P."/>
            <person name="Noel B."/>
            <person name="Labadie K."/>
            <person name="Alberti A."/>
            <person name="Charles M."/>
            <person name="Arnaud D."/>
            <person name="Guo H."/>
            <person name="Daviaud C."/>
            <person name="Alamery S."/>
            <person name="Jabbari K."/>
            <person name="Zhao M."/>
            <person name="Edger P.P."/>
            <person name="Chelaifa H."/>
            <person name="Tack D."/>
            <person name="Lassalle G."/>
            <person name="Mestiri I."/>
            <person name="Schnel N."/>
            <person name="Le Paslier M.C."/>
            <person name="Fan G."/>
            <person name="Renault V."/>
            <person name="Bayer P.E."/>
            <person name="Golicz A.A."/>
            <person name="Manoli S."/>
            <person name="Lee T.H."/>
            <person name="Thi V.H."/>
            <person name="Chalabi S."/>
            <person name="Hu Q."/>
            <person name="Fan C."/>
            <person name="Tollenaere R."/>
            <person name="Lu Y."/>
            <person name="Battail C."/>
            <person name="Shen J."/>
            <person name="Sidebottom C.H."/>
            <person name="Wang X."/>
            <person name="Canaguier A."/>
            <person name="Chauveau A."/>
            <person name="Berard A."/>
            <person name="Deniot G."/>
            <person name="Guan M."/>
            <person name="Liu Z."/>
            <person name="Sun F."/>
            <person name="Lim Y.P."/>
            <person name="Lyons E."/>
            <person name="Town C.D."/>
            <person name="Bancroft I."/>
            <person name="Wang X."/>
            <person name="Meng J."/>
            <person name="Ma J."/>
            <person name="Pires J.C."/>
            <person name="King G.J."/>
            <person name="Brunel D."/>
            <person name="Delourme R."/>
            <person name="Renard M."/>
            <person name="Aury J.M."/>
            <person name="Adams K.L."/>
            <person name="Batley J."/>
            <person name="Snowdon R.J."/>
            <person name="Tost J."/>
            <person name="Edwards D."/>
            <person name="Zhou Y."/>
            <person name="Hua W."/>
            <person name="Sharpe A.G."/>
            <person name="Paterson A.H."/>
            <person name="Guan C."/>
            <person name="Wincker P."/>
        </authorList>
    </citation>
    <scope>NUCLEOTIDE SEQUENCE [LARGE SCALE GENOMIC DNA]</scope>
    <source>
        <strain evidence="19">cv. Darmor-bzh</strain>
    </source>
</reference>
<dbReference type="Gene3D" id="3.20.20.80">
    <property type="entry name" value="Glycosidases"/>
    <property type="match status" value="1"/>
</dbReference>
<keyword evidence="12" id="KW-0326">Glycosidase</keyword>
<evidence type="ECO:0000256" key="8">
    <source>
        <dbReference type="ARBA" id="ARBA00022729"/>
    </source>
</evidence>
<evidence type="ECO:0000256" key="15">
    <source>
        <dbReference type="ARBA" id="ARBA00034026"/>
    </source>
</evidence>
<evidence type="ECO:0000256" key="2">
    <source>
        <dbReference type="ARBA" id="ARBA00003014"/>
    </source>
</evidence>
<evidence type="ECO:0000256" key="3">
    <source>
        <dbReference type="ARBA" id="ARBA00004116"/>
    </source>
</evidence>
<evidence type="ECO:0000256" key="12">
    <source>
        <dbReference type="ARBA" id="ARBA00023295"/>
    </source>
</evidence>
<evidence type="ECO:0000256" key="7">
    <source>
        <dbReference type="ARBA" id="ARBA00022554"/>
    </source>
</evidence>
<comment type="similarity">
    <text evidence="4 16">Belongs to the glycosyl hydrolase 1 family.</text>
</comment>
<dbReference type="PANTHER" id="PTHR10353:SF150">
    <property type="entry name" value="BETA-GLUCOSIDASE 1-RELATED"/>
    <property type="match status" value="1"/>
</dbReference>
<gene>
    <name evidence="18" type="primary">BnaC03g64810D</name>
    <name evidence="18" type="ORF">GSBRNA2T00037427001</name>
</gene>
<evidence type="ECO:0000256" key="9">
    <source>
        <dbReference type="ARBA" id="ARBA00022801"/>
    </source>
</evidence>
<evidence type="ECO:0000256" key="1">
    <source>
        <dbReference type="ARBA" id="ARBA00000448"/>
    </source>
</evidence>
<dbReference type="Pfam" id="PF00232">
    <property type="entry name" value="Glyco_hydro_1"/>
    <property type="match status" value="1"/>
</dbReference>
<evidence type="ECO:0000256" key="5">
    <source>
        <dbReference type="ARBA" id="ARBA00012250"/>
    </source>
</evidence>
<evidence type="ECO:0000313" key="18">
    <source>
        <dbReference type="EMBL" id="CDY27441.1"/>
    </source>
</evidence>
<dbReference type="OMA" id="ATWVERP"/>